<dbReference type="SUPFAM" id="SSF109604">
    <property type="entry name" value="HD-domain/PDEase-like"/>
    <property type="match status" value="1"/>
</dbReference>
<comment type="caution">
    <text evidence="2">The sequence shown here is derived from an EMBL/GenBank/DDBJ whole genome shotgun (WGS) entry which is preliminary data.</text>
</comment>
<protein>
    <submittedName>
        <fullName evidence="2">HD domain-containing protein</fullName>
    </submittedName>
</protein>
<dbReference type="Gene3D" id="1.10.3210.10">
    <property type="entry name" value="Hypothetical protein af1432"/>
    <property type="match status" value="1"/>
</dbReference>
<evidence type="ECO:0000259" key="1">
    <source>
        <dbReference type="PROSITE" id="PS51832"/>
    </source>
</evidence>
<dbReference type="PANTHER" id="PTHR43155:SF2">
    <property type="entry name" value="CYCLIC DI-GMP PHOSPHODIESTERASE PA4108"/>
    <property type="match status" value="1"/>
</dbReference>
<gene>
    <name evidence="2" type="ORF">EDC39_10948</name>
</gene>
<keyword evidence="3" id="KW-1185">Reference proteome</keyword>
<name>A0A5D3WKG8_9BACT</name>
<accession>A0A5D3WKG8</accession>
<dbReference type="InterPro" id="IPR037522">
    <property type="entry name" value="HD_GYP_dom"/>
</dbReference>
<evidence type="ECO:0000313" key="3">
    <source>
        <dbReference type="Proteomes" id="UP000324159"/>
    </source>
</evidence>
<dbReference type="RefSeq" id="WP_148896290.1">
    <property type="nucleotide sequence ID" value="NZ_VNIB01000009.1"/>
</dbReference>
<feature type="domain" description="HD-GYP" evidence="1">
    <location>
        <begin position="149"/>
        <end position="338"/>
    </location>
</feature>
<dbReference type="PANTHER" id="PTHR43155">
    <property type="entry name" value="CYCLIC DI-GMP PHOSPHODIESTERASE PA4108-RELATED"/>
    <property type="match status" value="1"/>
</dbReference>
<dbReference type="OrthoDB" id="9776628at2"/>
<organism evidence="2 3">
    <name type="scientific">Geothermobacter ehrlichii</name>
    <dbReference type="NCBI Taxonomy" id="213224"/>
    <lineage>
        <taxon>Bacteria</taxon>
        <taxon>Pseudomonadati</taxon>
        <taxon>Thermodesulfobacteriota</taxon>
        <taxon>Desulfuromonadia</taxon>
        <taxon>Desulfuromonadales</taxon>
        <taxon>Geothermobacteraceae</taxon>
        <taxon>Geothermobacter</taxon>
    </lineage>
</organism>
<dbReference type="EMBL" id="VNIB01000009">
    <property type="protein sequence ID" value="TYO97645.1"/>
    <property type="molecule type" value="Genomic_DNA"/>
</dbReference>
<dbReference type="CDD" id="cd00077">
    <property type="entry name" value="HDc"/>
    <property type="match status" value="1"/>
</dbReference>
<evidence type="ECO:0000313" key="2">
    <source>
        <dbReference type="EMBL" id="TYO97645.1"/>
    </source>
</evidence>
<dbReference type="SMART" id="SM00471">
    <property type="entry name" value="HDc"/>
    <property type="match status" value="1"/>
</dbReference>
<proteinExistence type="predicted"/>
<reference evidence="2 3" key="1">
    <citation type="submission" date="2019-07" db="EMBL/GenBank/DDBJ databases">
        <title>Genomic Encyclopedia of Type Strains, Phase IV (KMG-IV): sequencing the most valuable type-strain genomes for metagenomic binning, comparative biology and taxonomic classification.</title>
        <authorList>
            <person name="Goeker M."/>
        </authorList>
    </citation>
    <scope>NUCLEOTIDE SEQUENCE [LARGE SCALE GENOMIC DNA]</scope>
    <source>
        <strain evidence="2 3">SS015</strain>
    </source>
</reference>
<dbReference type="AlphaFoldDB" id="A0A5D3WKG8"/>
<sequence>MSLSLERKSGPGPPVSGMRLADAELGDLYPIGLECLYLDLRAPCDLYRRLQDGEMVFFARRGIPFDQEARDRLHELGVSELYIREDDVPRFFTFIRETLEKIVRDNSVSPQKKAEAVHVSCMETMRRAYADPRAVFLQQAHEVIAPTVDLIVHDDVATRALVQLTAYDHCTYVHSTNVGIFGIALARIMYGQESVAVMERLGAGFFLHDLGKCRIPVEILNKPGSLTPKERRLVNRHPRDGYEILRLEGFMTDEAEILTLQHHEREDGEGYPAGLTSRDIHPYARICRLVDIYEALTADRPYHKRRTTFEALKFMQEQILTDMDQELLRNFVLLFAKS</sequence>
<dbReference type="Pfam" id="PF13487">
    <property type="entry name" value="HD_5"/>
    <property type="match status" value="1"/>
</dbReference>
<dbReference type="Proteomes" id="UP000324159">
    <property type="component" value="Unassembled WGS sequence"/>
</dbReference>
<dbReference type="PROSITE" id="PS51832">
    <property type="entry name" value="HD_GYP"/>
    <property type="match status" value="1"/>
</dbReference>
<dbReference type="InterPro" id="IPR003607">
    <property type="entry name" value="HD/PDEase_dom"/>
</dbReference>